<dbReference type="InterPro" id="IPR045082">
    <property type="entry name" value="ATP_syn_F0_a_bact/chloroplast"/>
</dbReference>
<dbReference type="PANTHER" id="PTHR42823:SF3">
    <property type="entry name" value="ATP SYNTHASE SUBUNIT A, CHLOROPLASTIC"/>
    <property type="match status" value="1"/>
</dbReference>
<evidence type="ECO:0000256" key="4">
    <source>
        <dbReference type="ARBA" id="ARBA00022547"/>
    </source>
</evidence>
<dbReference type="NCBIfam" id="TIGR01131">
    <property type="entry name" value="ATP_synt_6_or_A"/>
    <property type="match status" value="1"/>
</dbReference>
<keyword evidence="6 11" id="KW-0375">Hydrogen ion transport</keyword>
<evidence type="ECO:0000256" key="5">
    <source>
        <dbReference type="ARBA" id="ARBA00022692"/>
    </source>
</evidence>
<gene>
    <name evidence="11" type="primary">atpB</name>
    <name evidence="13" type="ORF">IV73_GL000451</name>
</gene>
<accession>A0A0R2JD60</accession>
<evidence type="ECO:0000313" key="14">
    <source>
        <dbReference type="Proteomes" id="UP000051655"/>
    </source>
</evidence>
<dbReference type="STRING" id="1616.IV73_GL000451"/>
<keyword evidence="7 11" id="KW-1133">Transmembrane helix</keyword>
<comment type="similarity">
    <text evidence="2 11 12">Belongs to the ATPase A chain family.</text>
</comment>
<dbReference type="PRINTS" id="PR00123">
    <property type="entry name" value="ATPASEA"/>
</dbReference>
<keyword evidence="14" id="KW-1185">Reference proteome</keyword>
<dbReference type="CDD" id="cd00310">
    <property type="entry name" value="ATP-synt_Fo_a_6"/>
    <property type="match status" value="1"/>
</dbReference>
<dbReference type="GO" id="GO:0005886">
    <property type="term" value="C:plasma membrane"/>
    <property type="evidence" value="ECO:0007669"/>
    <property type="project" value="UniProtKB-SubCell"/>
</dbReference>
<evidence type="ECO:0000256" key="9">
    <source>
        <dbReference type="ARBA" id="ARBA00023136"/>
    </source>
</evidence>
<dbReference type="InterPro" id="IPR023011">
    <property type="entry name" value="ATP_synth_F0_asu_AS"/>
</dbReference>
<dbReference type="PANTHER" id="PTHR42823">
    <property type="entry name" value="ATP SYNTHASE SUBUNIT A, CHLOROPLASTIC"/>
    <property type="match status" value="1"/>
</dbReference>
<comment type="function">
    <text evidence="11 12">Key component of the proton channel; it plays a direct role in the translocation of protons across the membrane.</text>
</comment>
<dbReference type="InterPro" id="IPR035908">
    <property type="entry name" value="F0_ATP_A_sf"/>
</dbReference>
<evidence type="ECO:0000256" key="1">
    <source>
        <dbReference type="ARBA" id="ARBA00004141"/>
    </source>
</evidence>
<keyword evidence="3 11" id="KW-0813">Transport</keyword>
<keyword evidence="8 11" id="KW-0406">Ion transport</keyword>
<dbReference type="GO" id="GO:0046933">
    <property type="term" value="F:proton-transporting ATP synthase activity, rotational mechanism"/>
    <property type="evidence" value="ECO:0007669"/>
    <property type="project" value="UniProtKB-UniRule"/>
</dbReference>
<dbReference type="HAMAP" id="MF_01393">
    <property type="entry name" value="ATP_synth_a_bact"/>
    <property type="match status" value="1"/>
</dbReference>
<dbReference type="Gene3D" id="1.20.120.220">
    <property type="entry name" value="ATP synthase, F0 complex, subunit A"/>
    <property type="match status" value="1"/>
</dbReference>
<evidence type="ECO:0000256" key="12">
    <source>
        <dbReference type="RuleBase" id="RU000483"/>
    </source>
</evidence>
<name>A0A0R2JD60_9LACO</name>
<feature type="transmembrane region" description="Helical" evidence="11">
    <location>
        <begin position="200"/>
        <end position="233"/>
    </location>
</feature>
<organism evidence="13 14">
    <name type="scientific">Weissella kandleri</name>
    <dbReference type="NCBI Taxonomy" id="1616"/>
    <lineage>
        <taxon>Bacteria</taxon>
        <taxon>Bacillati</taxon>
        <taxon>Bacillota</taxon>
        <taxon>Bacilli</taxon>
        <taxon>Lactobacillales</taxon>
        <taxon>Lactobacillaceae</taxon>
        <taxon>Weissella</taxon>
    </lineage>
</organism>
<dbReference type="EMBL" id="JQBP01000002">
    <property type="protein sequence ID" value="KRN75288.1"/>
    <property type="molecule type" value="Genomic_DNA"/>
</dbReference>
<feature type="transmembrane region" description="Helical" evidence="11">
    <location>
        <begin position="167"/>
        <end position="188"/>
    </location>
</feature>
<protein>
    <recommendedName>
        <fullName evidence="11 12">ATP synthase subunit a</fullName>
    </recommendedName>
    <alternativeName>
        <fullName evidence="11">ATP synthase F0 sector subunit a</fullName>
    </alternativeName>
    <alternativeName>
        <fullName evidence="11">F-ATPase subunit 6</fullName>
    </alternativeName>
</protein>
<dbReference type="PATRIC" id="fig|1616.3.peg.467"/>
<evidence type="ECO:0000256" key="8">
    <source>
        <dbReference type="ARBA" id="ARBA00023065"/>
    </source>
</evidence>
<evidence type="ECO:0000256" key="10">
    <source>
        <dbReference type="ARBA" id="ARBA00023310"/>
    </source>
</evidence>
<reference evidence="13 14" key="1">
    <citation type="journal article" date="2015" name="Genome Announc.">
        <title>Expanding the biotechnology potential of lactobacilli through comparative genomics of 213 strains and associated genera.</title>
        <authorList>
            <person name="Sun Z."/>
            <person name="Harris H.M."/>
            <person name="McCann A."/>
            <person name="Guo C."/>
            <person name="Argimon S."/>
            <person name="Zhang W."/>
            <person name="Yang X."/>
            <person name="Jeffery I.B."/>
            <person name="Cooney J.C."/>
            <person name="Kagawa T.F."/>
            <person name="Liu W."/>
            <person name="Song Y."/>
            <person name="Salvetti E."/>
            <person name="Wrobel A."/>
            <person name="Rasinkangas P."/>
            <person name="Parkhill J."/>
            <person name="Rea M.C."/>
            <person name="O'Sullivan O."/>
            <person name="Ritari J."/>
            <person name="Douillard F.P."/>
            <person name="Paul Ross R."/>
            <person name="Yang R."/>
            <person name="Briner A.E."/>
            <person name="Felis G.E."/>
            <person name="de Vos W.M."/>
            <person name="Barrangou R."/>
            <person name="Klaenhammer T.R."/>
            <person name="Caufield P.W."/>
            <person name="Cui Y."/>
            <person name="Zhang H."/>
            <person name="O'Toole P.W."/>
        </authorList>
    </citation>
    <scope>NUCLEOTIDE SEQUENCE [LARGE SCALE GENOMIC DNA]</scope>
    <source>
        <strain evidence="13 14">DSM 20593</strain>
    </source>
</reference>
<evidence type="ECO:0000256" key="6">
    <source>
        <dbReference type="ARBA" id="ARBA00022781"/>
    </source>
</evidence>
<sequence>MSFLDEKSATFQLLGLTFDWSIVISTVIAALIVFLLVFVLSRNLTMKPGKKQNVLEAIVDFTDGIVDSSLPSSIGNELKLTAFTLFLFIFVSNEMGLAVQVAFGDVTYVKSPTTNPIVTMGLALLVVGLANFVGVSKLGFKGYFKTTFMSPMAFLLPINIFEQFTNYLTLALRLYGNIMAGEMLLTLITNWGNPSHLGLTIVPAFFLSMLWQAFSLFIGAIQAFIFVTLMSIYTSEHAVAE</sequence>
<evidence type="ECO:0000256" key="2">
    <source>
        <dbReference type="ARBA" id="ARBA00006810"/>
    </source>
</evidence>
<feature type="transmembrane region" description="Helical" evidence="11">
    <location>
        <begin position="80"/>
        <end position="103"/>
    </location>
</feature>
<dbReference type="Proteomes" id="UP000051655">
    <property type="component" value="Unassembled WGS sequence"/>
</dbReference>
<feature type="transmembrane region" description="Helical" evidence="11">
    <location>
        <begin position="115"/>
        <end position="135"/>
    </location>
</feature>
<comment type="caution">
    <text evidence="13">The sequence shown here is derived from an EMBL/GenBank/DDBJ whole genome shotgun (WGS) entry which is preliminary data.</text>
</comment>
<evidence type="ECO:0000256" key="11">
    <source>
        <dbReference type="HAMAP-Rule" id="MF_01393"/>
    </source>
</evidence>
<proteinExistence type="inferred from homology"/>
<dbReference type="AlphaFoldDB" id="A0A0R2JD60"/>
<keyword evidence="11" id="KW-1003">Cell membrane</keyword>
<dbReference type="SUPFAM" id="SSF81336">
    <property type="entry name" value="F1F0 ATP synthase subunit A"/>
    <property type="match status" value="1"/>
</dbReference>
<dbReference type="GO" id="GO:0042777">
    <property type="term" value="P:proton motive force-driven plasma membrane ATP synthesis"/>
    <property type="evidence" value="ECO:0007669"/>
    <property type="project" value="TreeGrafter"/>
</dbReference>
<feature type="transmembrane region" description="Helical" evidence="11">
    <location>
        <begin position="20"/>
        <end position="41"/>
    </location>
</feature>
<keyword evidence="5 11" id="KW-0812">Transmembrane</keyword>
<dbReference type="GO" id="GO:0045259">
    <property type="term" value="C:proton-transporting ATP synthase complex"/>
    <property type="evidence" value="ECO:0007669"/>
    <property type="project" value="UniProtKB-KW"/>
</dbReference>
<dbReference type="Pfam" id="PF00119">
    <property type="entry name" value="ATP-synt_A"/>
    <property type="match status" value="1"/>
</dbReference>
<evidence type="ECO:0000313" key="13">
    <source>
        <dbReference type="EMBL" id="KRN75288.1"/>
    </source>
</evidence>
<keyword evidence="4 11" id="KW-0138">CF(0)</keyword>
<comment type="subcellular location">
    <subcellularLocation>
        <location evidence="11 12">Cell membrane</location>
        <topology evidence="11 12">Multi-pass membrane protein</topology>
    </subcellularLocation>
    <subcellularLocation>
        <location evidence="1">Membrane</location>
        <topology evidence="1">Multi-pass membrane protein</topology>
    </subcellularLocation>
</comment>
<dbReference type="PROSITE" id="PS00449">
    <property type="entry name" value="ATPASE_A"/>
    <property type="match status" value="1"/>
</dbReference>
<dbReference type="InterPro" id="IPR000568">
    <property type="entry name" value="ATP_synth_F0_asu"/>
</dbReference>
<evidence type="ECO:0000256" key="3">
    <source>
        <dbReference type="ARBA" id="ARBA00022448"/>
    </source>
</evidence>
<keyword evidence="10 11" id="KW-0066">ATP synthesis</keyword>
<keyword evidence="9 11" id="KW-0472">Membrane</keyword>
<evidence type="ECO:0000256" key="7">
    <source>
        <dbReference type="ARBA" id="ARBA00022989"/>
    </source>
</evidence>